<sequence length="80" mass="8540">MSVGEHYASCLVAGPWMGADGMPRPFGRVSEMEMNGHLSKVCFRDWMEDGGTADPPVAKAGRLQDAGDPVMSIDTCSFSS</sequence>
<keyword evidence="2" id="KW-1185">Reference proteome</keyword>
<organism evidence="1 2">
    <name type="scientific">Nitrolancea hollandica Lb</name>
    <dbReference type="NCBI Taxonomy" id="1129897"/>
    <lineage>
        <taxon>Bacteria</taxon>
        <taxon>Pseudomonadati</taxon>
        <taxon>Thermomicrobiota</taxon>
        <taxon>Thermomicrobia</taxon>
        <taxon>Sphaerobacterales</taxon>
        <taxon>Sphaerobacterineae</taxon>
        <taxon>Sphaerobacteraceae</taxon>
        <taxon>Nitrolancea</taxon>
    </lineage>
</organism>
<evidence type="ECO:0000313" key="1">
    <source>
        <dbReference type="EMBL" id="CCF86154.1"/>
    </source>
</evidence>
<evidence type="ECO:0000313" key="2">
    <source>
        <dbReference type="Proteomes" id="UP000004221"/>
    </source>
</evidence>
<proteinExistence type="predicted"/>
<reference evidence="1 2" key="1">
    <citation type="journal article" date="2012" name="ISME J.">
        <title>Nitrification expanded: discovery, physiology and genomics of a nitrite-oxidizing bacterium from the phylum Chloroflexi.</title>
        <authorList>
            <person name="Sorokin D.Y."/>
            <person name="Lucker S."/>
            <person name="Vejmelkova D."/>
            <person name="Kostrikina N.A."/>
            <person name="Kleerebezem R."/>
            <person name="Rijpstra W.I."/>
            <person name="Damste J.S."/>
            <person name="Le Paslier D."/>
            <person name="Muyzer G."/>
            <person name="Wagner M."/>
            <person name="van Loosdrecht M.C."/>
            <person name="Daims H."/>
        </authorList>
    </citation>
    <scope>NUCLEOTIDE SEQUENCE [LARGE SCALE GENOMIC DNA]</scope>
    <source>
        <strain evidence="2">none</strain>
    </source>
</reference>
<gene>
    <name evidence="1" type="ORF">NITHO_80004</name>
</gene>
<dbReference type="EMBL" id="CAGS01000715">
    <property type="protein sequence ID" value="CCF86154.1"/>
    <property type="molecule type" value="Genomic_DNA"/>
</dbReference>
<dbReference type="AlphaFoldDB" id="I4EN91"/>
<protein>
    <submittedName>
        <fullName evidence="1">Uncharacterized protein</fullName>
    </submittedName>
</protein>
<accession>I4EN91</accession>
<dbReference type="Proteomes" id="UP000004221">
    <property type="component" value="Unassembled WGS sequence"/>
</dbReference>
<name>I4EN91_9BACT</name>
<comment type="caution">
    <text evidence="1">The sequence shown here is derived from an EMBL/GenBank/DDBJ whole genome shotgun (WGS) entry which is preliminary data.</text>
</comment>